<dbReference type="Proteomes" id="UP000294752">
    <property type="component" value="Unassembled WGS sequence"/>
</dbReference>
<reference evidence="1 2" key="1">
    <citation type="submission" date="2019-03" db="EMBL/GenBank/DDBJ databases">
        <title>Genomic Encyclopedia of Type Strains, Phase III (KMG-III): the genomes of soil and plant-associated and newly described type strains.</title>
        <authorList>
            <person name="Whitman W."/>
        </authorList>
    </citation>
    <scope>NUCLEOTIDE SEQUENCE [LARGE SCALE GENOMIC DNA]</scope>
    <source>
        <strain evidence="1 2">CGMCC 1.12801</strain>
    </source>
</reference>
<sequence length="347" mass="38708">MHAFARLPVFTPYLAKRLHRYLFKSVLSFRCNVNYFLRRIFSTMKGTLCCMLAICLAIASCTKDKTDYEAELDDSVIEHVEFQEAVTISSEGYNIRVEALNGTFYKGYNEVRLQVTNASGSVEHDISAVTFLPINMASDGRENTCPHQHTLLYHAEQDYFSGYAVFTETSENVHVWELQISLTVAGKTSTARQAITVRPQVNKNLSMTSFVGNDNAQYVIALVGPQKPTVSENELLAGIYKYNEPNAASANRLEFAYTPVNGYTLQLDPRMPEPSMGNHSSPNNKDLLQQANGLYRGIVNYTMTGNWTLNFIMLNDKGQIIKGTVVPGDFTPGVVGVKSALHIDILF</sequence>
<gene>
    <name evidence="1" type="ORF">B0I21_10568</name>
</gene>
<name>A0A4R7CYC0_9SPHI</name>
<evidence type="ECO:0000313" key="2">
    <source>
        <dbReference type="Proteomes" id="UP000294752"/>
    </source>
</evidence>
<dbReference type="AlphaFoldDB" id="A0A4R7CYC0"/>
<comment type="caution">
    <text evidence="1">The sequence shown here is derived from an EMBL/GenBank/DDBJ whole genome shotgun (WGS) entry which is preliminary data.</text>
</comment>
<dbReference type="EMBL" id="SNZV01000005">
    <property type="protein sequence ID" value="TDS12937.1"/>
    <property type="molecule type" value="Genomic_DNA"/>
</dbReference>
<keyword evidence="2" id="KW-1185">Reference proteome</keyword>
<accession>A0A4R7CYC0</accession>
<proteinExistence type="predicted"/>
<evidence type="ECO:0008006" key="3">
    <source>
        <dbReference type="Google" id="ProtNLM"/>
    </source>
</evidence>
<protein>
    <recommendedName>
        <fullName evidence="3">YtkA-like protein</fullName>
    </recommendedName>
</protein>
<evidence type="ECO:0000313" key="1">
    <source>
        <dbReference type="EMBL" id="TDS12937.1"/>
    </source>
</evidence>
<organism evidence="1 2">
    <name type="scientific">Sphingobacterium paludis</name>
    <dbReference type="NCBI Taxonomy" id="1476465"/>
    <lineage>
        <taxon>Bacteria</taxon>
        <taxon>Pseudomonadati</taxon>
        <taxon>Bacteroidota</taxon>
        <taxon>Sphingobacteriia</taxon>
        <taxon>Sphingobacteriales</taxon>
        <taxon>Sphingobacteriaceae</taxon>
        <taxon>Sphingobacterium</taxon>
    </lineage>
</organism>